<dbReference type="HOGENOM" id="CLU_2974264_0_0_0"/>
<gene>
    <name evidence="1" type="ordered locus">Minf_1457</name>
</gene>
<evidence type="ECO:0000313" key="2">
    <source>
        <dbReference type="Proteomes" id="UP000009149"/>
    </source>
</evidence>
<reference evidence="1 2" key="1">
    <citation type="journal article" date="2008" name="Biol. Direct">
        <title>Complete genome sequence of the extremely acidophilic methanotroph isolate V4, Methylacidiphilum infernorum, a representative of the bacterial phylum Verrucomicrobia.</title>
        <authorList>
            <person name="Hou S."/>
            <person name="Makarova K.S."/>
            <person name="Saw J.H."/>
            <person name="Senin P."/>
            <person name="Ly B.V."/>
            <person name="Zhou Z."/>
            <person name="Ren Y."/>
            <person name="Wang J."/>
            <person name="Galperin M.Y."/>
            <person name="Omelchenko M.V."/>
            <person name="Wolf Y.I."/>
            <person name="Yutin N."/>
            <person name="Koonin E.V."/>
            <person name="Stott M.B."/>
            <person name="Mountain B.W."/>
            <person name="Crowe M.A."/>
            <person name="Smirnova A.V."/>
            <person name="Dunfield P.F."/>
            <person name="Feng L."/>
            <person name="Wang L."/>
            <person name="Alam M."/>
        </authorList>
    </citation>
    <scope>NUCLEOTIDE SEQUENCE [LARGE SCALE GENOMIC DNA]</scope>
    <source>
        <strain evidence="2">Isolate V4</strain>
    </source>
</reference>
<dbReference type="EMBL" id="CP000975">
    <property type="protein sequence ID" value="ACD83511.1"/>
    <property type="molecule type" value="Genomic_DNA"/>
</dbReference>
<protein>
    <submittedName>
        <fullName evidence="1">Uncharacterized protein</fullName>
    </submittedName>
</protein>
<name>B3DW08_METI4</name>
<accession>B3DW08</accession>
<organism evidence="1 2">
    <name type="scientific">Methylacidiphilum infernorum (isolate V4)</name>
    <name type="common">Methylokorus infernorum (strain V4)</name>
    <dbReference type="NCBI Taxonomy" id="481448"/>
    <lineage>
        <taxon>Bacteria</taxon>
        <taxon>Pseudomonadati</taxon>
        <taxon>Verrucomicrobiota</taxon>
        <taxon>Methylacidiphilae</taxon>
        <taxon>Methylacidiphilales</taxon>
        <taxon>Methylacidiphilaceae</taxon>
        <taxon>Methylacidiphilum (ex Ratnadevi et al. 2023)</taxon>
    </lineage>
</organism>
<dbReference type="KEGG" id="min:Minf_1457"/>
<dbReference type="Proteomes" id="UP000009149">
    <property type="component" value="Chromosome"/>
</dbReference>
<evidence type="ECO:0000313" key="1">
    <source>
        <dbReference type="EMBL" id="ACD83511.1"/>
    </source>
</evidence>
<dbReference type="STRING" id="481448.Minf_1457"/>
<proteinExistence type="predicted"/>
<dbReference type="AlphaFoldDB" id="B3DW08"/>
<sequence>MKGLFGSSHNRTDPGGRVFPIDLAGLQETVFLLENNFIVGEGLEWIMDQKENSMSRLL</sequence>